<dbReference type="GO" id="GO:0016020">
    <property type="term" value="C:membrane"/>
    <property type="evidence" value="ECO:0007669"/>
    <property type="project" value="UniProtKB-SubCell"/>
</dbReference>
<organism evidence="8 9">
    <name type="scientific">Ancylostoma ceylanicum</name>
    <dbReference type="NCBI Taxonomy" id="53326"/>
    <lineage>
        <taxon>Eukaryota</taxon>
        <taxon>Metazoa</taxon>
        <taxon>Ecdysozoa</taxon>
        <taxon>Nematoda</taxon>
        <taxon>Chromadorea</taxon>
        <taxon>Rhabditida</taxon>
        <taxon>Rhabditina</taxon>
        <taxon>Rhabditomorpha</taxon>
        <taxon>Strongyloidea</taxon>
        <taxon>Ancylostomatidae</taxon>
        <taxon>Ancylostomatinae</taxon>
        <taxon>Ancylostoma</taxon>
    </lineage>
</organism>
<reference evidence="9" key="1">
    <citation type="journal article" date="2015" name="Nat. Genet.">
        <title>The genome and transcriptome of the zoonotic hookworm Ancylostoma ceylanicum identify infection-specific gene families.</title>
        <authorList>
            <person name="Schwarz E.M."/>
            <person name="Hu Y."/>
            <person name="Antoshechkin I."/>
            <person name="Miller M.M."/>
            <person name="Sternberg P.W."/>
            <person name="Aroian R.V."/>
        </authorList>
    </citation>
    <scope>NUCLEOTIDE SEQUENCE</scope>
    <source>
        <strain evidence="9">HY135</strain>
    </source>
</reference>
<accession>A0A016URC4</accession>
<feature type="transmembrane region" description="Helical" evidence="6">
    <location>
        <begin position="102"/>
        <end position="124"/>
    </location>
</feature>
<feature type="transmembrane region" description="Helical" evidence="6">
    <location>
        <begin position="272"/>
        <end position="296"/>
    </location>
</feature>
<gene>
    <name evidence="8" type="primary">Acey_s0029.g1982</name>
    <name evidence="8" type="synonym">Acey-F59B2.13</name>
    <name evidence="8" type="ORF">Y032_0029g1982</name>
</gene>
<dbReference type="PANTHER" id="PTHR46895">
    <property type="entry name" value="PROTEIN CBG20548-RELATED"/>
    <property type="match status" value="1"/>
</dbReference>
<dbReference type="InterPro" id="IPR019427">
    <property type="entry name" value="7TM_GPCR_serpentine_rcpt_Srw"/>
</dbReference>
<evidence type="ECO:0000256" key="5">
    <source>
        <dbReference type="SAM" id="MobiDB-lite"/>
    </source>
</evidence>
<dbReference type="EMBL" id="JARK01001365">
    <property type="protein sequence ID" value="EYC17964.1"/>
    <property type="molecule type" value="Genomic_DNA"/>
</dbReference>
<proteinExistence type="predicted"/>
<evidence type="ECO:0000256" key="4">
    <source>
        <dbReference type="ARBA" id="ARBA00023136"/>
    </source>
</evidence>
<dbReference type="CDD" id="cd14978">
    <property type="entry name" value="7tmA_FMRFamide_R-like"/>
    <property type="match status" value="1"/>
</dbReference>
<sequence>MTSNVIPHCLTERQMLLAVNGIERLFIGTVVPILVLFGISGNILNLTVLLTPTMRTRSNILLSCLAVADIVFLVFMLPHALAHYRIFAFNHWFRRLYLVNKIHLLAILNWASAAAMWLILVICLERLMGIMYPLSARRHKKSSKIAVIVTIIVVTTGVLTSYNHFSYFCATRYFCNGSQFHAMCLPTDSERWFRNQTNPNSELMKTVVRWGPHVNAVCVILIPIALVFISNAMLIYTIRQRQKQFITQSSIKSESHLSGSQSRTEHKVTTTVCAIVTCFTITQGPSAVIRVMAVYYPIQHEFMIAVQSVITTMVVLGKALNFVLFCLSSANFRARLLQQARRGLLKKETSCRIHFVSLSSTNDCRKHGPKTACISTITSFQKSVDRSSPSYKQQEIRKGQLDTNDTMRTTEDVNNDGYDDA</sequence>
<dbReference type="AlphaFoldDB" id="A0A016URC4"/>
<keyword evidence="9" id="KW-1185">Reference proteome</keyword>
<dbReference type="Proteomes" id="UP000024635">
    <property type="component" value="Unassembled WGS sequence"/>
</dbReference>
<dbReference type="Pfam" id="PF10324">
    <property type="entry name" value="7TM_GPCR_Srw"/>
    <property type="match status" value="1"/>
</dbReference>
<protein>
    <recommendedName>
        <fullName evidence="7">G-protein coupled receptors family 1 profile domain-containing protein</fullName>
    </recommendedName>
</protein>
<evidence type="ECO:0000256" key="2">
    <source>
        <dbReference type="ARBA" id="ARBA00022692"/>
    </source>
</evidence>
<feature type="domain" description="G-protein coupled receptors family 1 profile" evidence="7">
    <location>
        <begin position="41"/>
        <end position="325"/>
    </location>
</feature>
<evidence type="ECO:0000256" key="6">
    <source>
        <dbReference type="SAM" id="Phobius"/>
    </source>
</evidence>
<feature type="transmembrane region" description="Helical" evidence="6">
    <location>
        <begin position="60"/>
        <end position="82"/>
    </location>
</feature>
<dbReference type="PRINTS" id="PR00237">
    <property type="entry name" value="GPCRRHODOPSN"/>
</dbReference>
<dbReference type="InterPro" id="IPR000276">
    <property type="entry name" value="GPCR_Rhodpsn"/>
</dbReference>
<dbReference type="OrthoDB" id="10011262at2759"/>
<evidence type="ECO:0000259" key="7">
    <source>
        <dbReference type="PROSITE" id="PS50262"/>
    </source>
</evidence>
<dbReference type="Gene3D" id="1.20.1070.10">
    <property type="entry name" value="Rhodopsin 7-helix transmembrane proteins"/>
    <property type="match status" value="1"/>
</dbReference>
<comment type="caution">
    <text evidence="8">The sequence shown here is derived from an EMBL/GenBank/DDBJ whole genome shotgun (WGS) entry which is preliminary data.</text>
</comment>
<feature type="transmembrane region" description="Helical" evidence="6">
    <location>
        <begin position="145"/>
        <end position="165"/>
    </location>
</feature>
<dbReference type="PANTHER" id="PTHR46895:SF3">
    <property type="entry name" value="G-PROTEIN COUPLED RECEPTOR F59B2.13-RELATED"/>
    <property type="match status" value="1"/>
</dbReference>
<dbReference type="PROSITE" id="PS50262">
    <property type="entry name" value="G_PROTEIN_RECEP_F1_2"/>
    <property type="match status" value="1"/>
</dbReference>
<comment type="subcellular location">
    <subcellularLocation>
        <location evidence="1">Membrane</location>
    </subcellularLocation>
</comment>
<keyword evidence="4 6" id="KW-0472">Membrane</keyword>
<dbReference type="InterPro" id="IPR017452">
    <property type="entry name" value="GPCR_Rhodpsn_7TM"/>
</dbReference>
<dbReference type="SUPFAM" id="SSF81321">
    <property type="entry name" value="Family A G protein-coupled receptor-like"/>
    <property type="match status" value="1"/>
</dbReference>
<evidence type="ECO:0000313" key="8">
    <source>
        <dbReference type="EMBL" id="EYC17964.1"/>
    </source>
</evidence>
<keyword evidence="3 6" id="KW-1133">Transmembrane helix</keyword>
<feature type="transmembrane region" description="Helical" evidence="6">
    <location>
        <begin position="25"/>
        <end position="48"/>
    </location>
</feature>
<dbReference type="GO" id="GO:0008528">
    <property type="term" value="F:G protein-coupled peptide receptor activity"/>
    <property type="evidence" value="ECO:0007669"/>
    <property type="project" value="InterPro"/>
</dbReference>
<evidence type="ECO:0000256" key="1">
    <source>
        <dbReference type="ARBA" id="ARBA00004370"/>
    </source>
</evidence>
<dbReference type="STRING" id="53326.A0A016URC4"/>
<keyword evidence="2 6" id="KW-0812">Transmembrane</keyword>
<evidence type="ECO:0000256" key="3">
    <source>
        <dbReference type="ARBA" id="ARBA00022989"/>
    </source>
</evidence>
<name>A0A016URC4_9BILA</name>
<feature type="transmembrane region" description="Helical" evidence="6">
    <location>
        <begin position="214"/>
        <end position="236"/>
    </location>
</feature>
<evidence type="ECO:0000313" key="9">
    <source>
        <dbReference type="Proteomes" id="UP000024635"/>
    </source>
</evidence>
<feature type="transmembrane region" description="Helical" evidence="6">
    <location>
        <begin position="302"/>
        <end position="327"/>
    </location>
</feature>
<feature type="region of interest" description="Disordered" evidence="5">
    <location>
        <begin position="385"/>
        <end position="421"/>
    </location>
</feature>